<keyword evidence="5" id="KW-0378">Hydrolase</keyword>
<dbReference type="Pfam" id="PF01934">
    <property type="entry name" value="HepT-like"/>
    <property type="match status" value="1"/>
</dbReference>
<dbReference type="InterPro" id="IPR051813">
    <property type="entry name" value="HepT_RNase_toxin"/>
</dbReference>
<evidence type="ECO:0000256" key="4">
    <source>
        <dbReference type="ARBA" id="ARBA00022741"/>
    </source>
</evidence>
<protein>
    <submittedName>
        <fullName evidence="6">DUF86 domain-containing protein</fullName>
    </submittedName>
</protein>
<sequence length="106" mass="12382">MYQETVFITRYLTTVTYEEYDKDLACKYALTRSLEIIGEAAKHIPEAYRCRHPEVPWKVIAGNRDTLIHAYFTVDYDVLWDTVTRDIPKLQKQIAVLLGETPEQNS</sequence>
<evidence type="ECO:0000256" key="1">
    <source>
        <dbReference type="ARBA" id="ARBA00022553"/>
    </source>
</evidence>
<evidence type="ECO:0000256" key="5">
    <source>
        <dbReference type="ARBA" id="ARBA00022801"/>
    </source>
</evidence>
<dbReference type="PANTHER" id="PTHR34139">
    <property type="entry name" value="UPF0331 PROTEIN MJ0127"/>
    <property type="match status" value="1"/>
</dbReference>
<organism evidence="6 7">
    <name type="scientific">Methanocorpusculum vombati</name>
    <dbReference type="NCBI Taxonomy" id="3002864"/>
    <lineage>
        <taxon>Archaea</taxon>
        <taxon>Methanobacteriati</taxon>
        <taxon>Methanobacteriota</taxon>
        <taxon>Stenosarchaea group</taxon>
        <taxon>Methanomicrobia</taxon>
        <taxon>Methanomicrobiales</taxon>
        <taxon>Methanocorpusculaceae</taxon>
        <taxon>Methanocorpusculum</taxon>
    </lineage>
</organism>
<keyword evidence="4" id="KW-0547">Nucleotide-binding</keyword>
<reference evidence="6" key="1">
    <citation type="submission" date="2022-12" db="EMBL/GenBank/DDBJ databases">
        <title>Isolation and characterisation of novel Methanocorpusculum spp. from native Australian herbivores indicates the genus is ancestrally host-associated.</title>
        <authorList>
            <person name="Volmer J.G."/>
            <person name="Soo R.M."/>
            <person name="Evans P.N."/>
            <person name="Hoedt E.C."/>
            <person name="Astorga Alsina A.L."/>
            <person name="Woodcroft B.J."/>
            <person name="Tyson G.W."/>
            <person name="Hugenholtz P."/>
            <person name="Morrison M."/>
        </authorList>
    </citation>
    <scope>NUCLEOTIDE SEQUENCE</scope>
    <source>
        <strain evidence="6">CW153</strain>
    </source>
</reference>
<evidence type="ECO:0000313" key="6">
    <source>
        <dbReference type="EMBL" id="MCZ0862851.1"/>
    </source>
</evidence>
<evidence type="ECO:0000256" key="2">
    <source>
        <dbReference type="ARBA" id="ARBA00022649"/>
    </source>
</evidence>
<keyword evidence="2" id="KW-1277">Toxin-antitoxin system</keyword>
<evidence type="ECO:0000313" key="7">
    <source>
        <dbReference type="Proteomes" id="UP001141336"/>
    </source>
</evidence>
<accession>A0ABT4IM78</accession>
<evidence type="ECO:0000256" key="3">
    <source>
        <dbReference type="ARBA" id="ARBA00022722"/>
    </source>
</evidence>
<dbReference type="Proteomes" id="UP001141336">
    <property type="component" value="Unassembled WGS sequence"/>
</dbReference>
<dbReference type="PANTHER" id="PTHR34139:SF1">
    <property type="entry name" value="RNASE MJ1380-RELATED"/>
    <property type="match status" value="1"/>
</dbReference>
<dbReference type="EMBL" id="JAPTGC010000007">
    <property type="protein sequence ID" value="MCZ0862851.1"/>
    <property type="molecule type" value="Genomic_DNA"/>
</dbReference>
<gene>
    <name evidence="6" type="ORF">O0S09_06240</name>
</gene>
<comment type="caution">
    <text evidence="6">The sequence shown here is derived from an EMBL/GenBank/DDBJ whole genome shotgun (WGS) entry which is preliminary data.</text>
</comment>
<keyword evidence="7" id="KW-1185">Reference proteome</keyword>
<proteinExistence type="predicted"/>
<dbReference type="RefSeq" id="WP_268923109.1">
    <property type="nucleotide sequence ID" value="NZ_JAPTGC010000007.1"/>
</dbReference>
<name>A0ABT4IM78_9EURY</name>
<keyword evidence="3" id="KW-0540">Nuclease</keyword>
<keyword evidence="1" id="KW-0597">Phosphoprotein</keyword>
<dbReference type="InterPro" id="IPR008201">
    <property type="entry name" value="HepT-like"/>
</dbReference>